<evidence type="ECO:0000256" key="1">
    <source>
        <dbReference type="SAM" id="Phobius"/>
    </source>
</evidence>
<accession>A0A5C0B6M5</accession>
<protein>
    <submittedName>
        <fullName evidence="2">Uncharacterized protein</fullName>
    </submittedName>
</protein>
<dbReference type="EMBL" id="CP043046">
    <property type="protein sequence ID" value="QEI08287.1"/>
    <property type="molecule type" value="Genomic_DNA"/>
</dbReference>
<dbReference type="RefSeq" id="WP_148817718.1">
    <property type="nucleotide sequence ID" value="NZ_CP043046.1"/>
</dbReference>
<gene>
    <name evidence="2" type="ORF">FXN63_22475</name>
</gene>
<keyword evidence="1" id="KW-0472">Membrane</keyword>
<evidence type="ECO:0000313" key="3">
    <source>
        <dbReference type="Proteomes" id="UP000325161"/>
    </source>
</evidence>
<keyword evidence="3" id="KW-1185">Reference proteome</keyword>
<feature type="transmembrane region" description="Helical" evidence="1">
    <location>
        <begin position="46"/>
        <end position="72"/>
    </location>
</feature>
<dbReference type="KEGG" id="pacr:FXN63_22475"/>
<feature type="transmembrane region" description="Helical" evidence="1">
    <location>
        <begin position="84"/>
        <end position="105"/>
    </location>
</feature>
<sequence length="147" mass="15018">MNWRATAVALLWFALLGPLLIGILAASGMALKVVELGPSLHSDSPLLYVATAYAYMVFAPIFLAAGLIFVVGRKLSAPRFATQMGAIGVGAVAGAVAMVAALAFINAINLVAVAAAVCLGAIVGALCGGLTHWSVTRTRTRLASHDV</sequence>
<keyword evidence="1" id="KW-1133">Transmembrane helix</keyword>
<proteinExistence type="predicted"/>
<dbReference type="AlphaFoldDB" id="A0A5C0B6M5"/>
<feature type="transmembrane region" description="Helical" evidence="1">
    <location>
        <begin position="111"/>
        <end position="135"/>
    </location>
</feature>
<reference evidence="2 3" key="1">
    <citation type="submission" date="2019-08" db="EMBL/GenBank/DDBJ databases">
        <title>Amphibian skin-associated Pigmentiphaga: genome sequence and occurrence across geography and hosts.</title>
        <authorList>
            <person name="Bletz M.C."/>
            <person name="Bunk B."/>
            <person name="Sproeer C."/>
            <person name="Biwer P."/>
            <person name="Reiter S."/>
            <person name="Rabemananjara F.C.E."/>
            <person name="Schulz S."/>
            <person name="Overmann J."/>
            <person name="Vences M."/>
        </authorList>
    </citation>
    <scope>NUCLEOTIDE SEQUENCE [LARGE SCALE GENOMIC DNA]</scope>
    <source>
        <strain evidence="2 3">Mada1488</strain>
    </source>
</reference>
<organism evidence="2 3">
    <name type="scientific">Pigmentiphaga aceris</name>
    <dbReference type="NCBI Taxonomy" id="1940612"/>
    <lineage>
        <taxon>Bacteria</taxon>
        <taxon>Pseudomonadati</taxon>
        <taxon>Pseudomonadota</taxon>
        <taxon>Betaproteobacteria</taxon>
        <taxon>Burkholderiales</taxon>
        <taxon>Alcaligenaceae</taxon>
        <taxon>Pigmentiphaga</taxon>
    </lineage>
</organism>
<dbReference type="Proteomes" id="UP000325161">
    <property type="component" value="Chromosome"/>
</dbReference>
<keyword evidence="1" id="KW-0812">Transmembrane</keyword>
<name>A0A5C0B6M5_9BURK</name>
<evidence type="ECO:0000313" key="2">
    <source>
        <dbReference type="EMBL" id="QEI08287.1"/>
    </source>
</evidence>